<gene>
    <name evidence="7" type="ORF">EZ315_03440</name>
</gene>
<evidence type="ECO:0000256" key="4">
    <source>
        <dbReference type="ARBA" id="ARBA00022723"/>
    </source>
</evidence>
<evidence type="ECO:0000256" key="2">
    <source>
        <dbReference type="ARBA" id="ARBA00002368"/>
    </source>
</evidence>
<dbReference type="PROSITE" id="PS00483">
    <property type="entry name" value="DIHYDROOROTASE_2"/>
    <property type="match status" value="1"/>
</dbReference>
<dbReference type="GO" id="GO:0005737">
    <property type="term" value="C:cytoplasm"/>
    <property type="evidence" value="ECO:0007669"/>
    <property type="project" value="TreeGrafter"/>
</dbReference>
<evidence type="ECO:0000256" key="1">
    <source>
        <dbReference type="ARBA" id="ARBA00001947"/>
    </source>
</evidence>
<evidence type="ECO:0000313" key="7">
    <source>
        <dbReference type="EMBL" id="TGG39801.1"/>
    </source>
</evidence>
<dbReference type="EC" id="3.5.2.3" evidence="7"/>
<dbReference type="SUPFAM" id="SSF51556">
    <property type="entry name" value="Metallo-dependent hydrolases"/>
    <property type="match status" value="1"/>
</dbReference>
<organism evidence="7 8">
    <name type="scientific">Duncaniella freteri</name>
    <dbReference type="NCBI Taxonomy" id="2530391"/>
    <lineage>
        <taxon>Bacteria</taxon>
        <taxon>Pseudomonadati</taxon>
        <taxon>Bacteroidota</taxon>
        <taxon>Bacteroidia</taxon>
        <taxon>Bacteroidales</taxon>
        <taxon>Muribaculaceae</taxon>
        <taxon>Duncaniella</taxon>
    </lineage>
</organism>
<keyword evidence="4" id="KW-0479">Metal-binding</keyword>
<accession>A0A4Z0V4R9</accession>
<comment type="caution">
    <text evidence="7">The sequence shown here is derived from an EMBL/GenBank/DDBJ whole genome shotgun (WGS) entry which is preliminary data.</text>
</comment>
<dbReference type="PANTHER" id="PTHR43668:SF4">
    <property type="entry name" value="ALLANTOINASE"/>
    <property type="match status" value="1"/>
</dbReference>
<name>A0A4Z0V4R9_9BACT</name>
<evidence type="ECO:0000259" key="6">
    <source>
        <dbReference type="Pfam" id="PF01979"/>
    </source>
</evidence>
<dbReference type="GO" id="GO:0046872">
    <property type="term" value="F:metal ion binding"/>
    <property type="evidence" value="ECO:0007669"/>
    <property type="project" value="UniProtKB-KW"/>
</dbReference>
<dbReference type="InterPro" id="IPR032466">
    <property type="entry name" value="Metal_Hydrolase"/>
</dbReference>
<dbReference type="RefSeq" id="WP_135470639.1">
    <property type="nucleotide sequence ID" value="NZ_CASJPC010000003.1"/>
</dbReference>
<feature type="domain" description="Amidohydrolase-related" evidence="6">
    <location>
        <begin position="55"/>
        <end position="432"/>
    </location>
</feature>
<keyword evidence="8" id="KW-1185">Reference proteome</keyword>
<protein>
    <submittedName>
        <fullName evidence="7">Dihydroorotase</fullName>
        <ecNumber evidence="7">3.5.2.3</ecNumber>
    </submittedName>
</protein>
<dbReference type="GO" id="GO:0004038">
    <property type="term" value="F:allantoinase activity"/>
    <property type="evidence" value="ECO:0007669"/>
    <property type="project" value="TreeGrafter"/>
</dbReference>
<dbReference type="Gene3D" id="2.30.40.10">
    <property type="entry name" value="Urease, subunit C, domain 1"/>
    <property type="match status" value="1"/>
</dbReference>
<dbReference type="GO" id="GO:0006145">
    <property type="term" value="P:purine nucleobase catabolic process"/>
    <property type="evidence" value="ECO:0007669"/>
    <property type="project" value="TreeGrafter"/>
</dbReference>
<dbReference type="EMBL" id="SJSA01000001">
    <property type="protein sequence ID" value="TGG39801.1"/>
    <property type="molecule type" value="Genomic_DNA"/>
</dbReference>
<evidence type="ECO:0000256" key="3">
    <source>
        <dbReference type="ARBA" id="ARBA00010286"/>
    </source>
</evidence>
<dbReference type="InterPro" id="IPR006680">
    <property type="entry name" value="Amidohydro-rel"/>
</dbReference>
<comment type="cofactor">
    <cofactor evidence="1">
        <name>Zn(2+)</name>
        <dbReference type="ChEBI" id="CHEBI:29105"/>
    </cofactor>
</comment>
<evidence type="ECO:0000256" key="5">
    <source>
        <dbReference type="ARBA" id="ARBA00022801"/>
    </source>
</evidence>
<evidence type="ECO:0000313" key="8">
    <source>
        <dbReference type="Proteomes" id="UP000297635"/>
    </source>
</evidence>
<dbReference type="Pfam" id="PF01979">
    <property type="entry name" value="Amidohydro_1"/>
    <property type="match status" value="1"/>
</dbReference>
<comment type="similarity">
    <text evidence="3">Belongs to the metallo-dependent hydrolases superfamily. DHOase family. Class I DHOase subfamily.</text>
</comment>
<dbReference type="Gene3D" id="3.20.20.140">
    <property type="entry name" value="Metal-dependent hydrolases"/>
    <property type="match status" value="1"/>
</dbReference>
<sequence length="448" mass="48072">MSTTLFHNAILVNEGESVRGWILVEGDKIARIGHGDTPADLQGKADTITDCEGAYIIPGVIDTHVHFRDPGLTEKADIATESRAAVAGGVTSFIDMPNTNPATVTADALRGKIVRASQVSVANYGFFLGATNSNLPELLNADYTGTAGIKLFLGSSTGNMLVDDDTTLDAIFSRPRALIAVHAEDEAMIRAARTRLEEEYPDGIPVEMHPDVRPREACIAATRHAIALAERHGSRVHICHISTADELRLIADAKARGVKVTAETCPQYLLFDRNDFPALGARIKCNPAIKEPSDRIALLRELRPGGVIDTIATDHAPHLLAQKEGNALTAASGMPMVQFSLPAMLDLISSDPEAEGLDIGQVVRLMCHNPADILGIDRRGYLREGYYADLAIVARIPLPGRRVTDADVVSRCGWTPLDGHTLTWAVKRTVVNGDTGAAPLSFNANSTN</sequence>
<dbReference type="GeneID" id="82148832"/>
<dbReference type="InterPro" id="IPR050138">
    <property type="entry name" value="DHOase/Allantoinase_Hydrolase"/>
</dbReference>
<keyword evidence="5 7" id="KW-0378">Hydrolase</keyword>
<reference evidence="7 8" key="1">
    <citation type="submission" date="2019-02" db="EMBL/GenBank/DDBJ databases">
        <title>Isolation and identification of novel species under the genus Muribaculum.</title>
        <authorList>
            <person name="Miyake S."/>
            <person name="Ding Y."/>
            <person name="Low A."/>
            <person name="Soh M."/>
            <person name="Seedorf H."/>
        </authorList>
    </citation>
    <scope>NUCLEOTIDE SEQUENCE [LARGE SCALE GENOMIC DNA]</scope>
    <source>
        <strain evidence="7 8">TLL-A3</strain>
    </source>
</reference>
<dbReference type="Proteomes" id="UP000297635">
    <property type="component" value="Unassembled WGS sequence"/>
</dbReference>
<dbReference type="GO" id="GO:0004151">
    <property type="term" value="F:dihydroorotase activity"/>
    <property type="evidence" value="ECO:0007669"/>
    <property type="project" value="UniProtKB-EC"/>
</dbReference>
<dbReference type="InterPro" id="IPR002195">
    <property type="entry name" value="Dihydroorotase_CS"/>
</dbReference>
<proteinExistence type="inferred from homology"/>
<dbReference type="CDD" id="cd01318">
    <property type="entry name" value="DHOase_IIb"/>
    <property type="match status" value="1"/>
</dbReference>
<dbReference type="AlphaFoldDB" id="A0A4Z0V4R9"/>
<comment type="function">
    <text evidence="2">Catalyzes the reversible cyclization of carbamoyl aspartate to dihydroorotate.</text>
</comment>
<dbReference type="InterPro" id="IPR011059">
    <property type="entry name" value="Metal-dep_hydrolase_composite"/>
</dbReference>
<dbReference type="PANTHER" id="PTHR43668">
    <property type="entry name" value="ALLANTOINASE"/>
    <property type="match status" value="1"/>
</dbReference>
<dbReference type="SUPFAM" id="SSF51338">
    <property type="entry name" value="Composite domain of metallo-dependent hydrolases"/>
    <property type="match status" value="1"/>
</dbReference>